<keyword evidence="3 6" id="KW-1133">Transmembrane helix</keyword>
<feature type="compositionally biased region" description="Polar residues" evidence="5">
    <location>
        <begin position="614"/>
        <end position="630"/>
    </location>
</feature>
<dbReference type="STRING" id="479433.Caci_6497"/>
<feature type="transmembrane region" description="Helical" evidence="6">
    <location>
        <begin position="381"/>
        <end position="400"/>
    </location>
</feature>
<feature type="transmembrane region" description="Helical" evidence="6">
    <location>
        <begin position="284"/>
        <end position="309"/>
    </location>
</feature>
<gene>
    <name evidence="8" type="ordered locus">Caci_6497</name>
</gene>
<dbReference type="Gene3D" id="1.20.1250.20">
    <property type="entry name" value="MFS general substrate transporter like domains"/>
    <property type="match status" value="1"/>
</dbReference>
<dbReference type="KEGG" id="cai:Caci_6497"/>
<dbReference type="EMBL" id="CP001700">
    <property type="protein sequence ID" value="ACU75347.1"/>
    <property type="molecule type" value="Genomic_DNA"/>
</dbReference>
<evidence type="ECO:0000256" key="6">
    <source>
        <dbReference type="SAM" id="Phobius"/>
    </source>
</evidence>
<evidence type="ECO:0000256" key="1">
    <source>
        <dbReference type="ARBA" id="ARBA00004651"/>
    </source>
</evidence>
<dbReference type="PROSITE" id="PS50850">
    <property type="entry name" value="MFS"/>
    <property type="match status" value="1"/>
</dbReference>
<keyword evidence="9" id="KW-1185">Reference proteome</keyword>
<dbReference type="Pfam" id="PF07690">
    <property type="entry name" value="MFS_1"/>
    <property type="match status" value="1"/>
</dbReference>
<feature type="transmembrane region" description="Helical" evidence="6">
    <location>
        <begin position="117"/>
        <end position="135"/>
    </location>
</feature>
<dbReference type="Proteomes" id="UP000000851">
    <property type="component" value="Chromosome"/>
</dbReference>
<dbReference type="PANTHER" id="PTHR42718:SF39">
    <property type="entry name" value="ACTINORHODIN TRANSPORTER-RELATED"/>
    <property type="match status" value="1"/>
</dbReference>
<proteinExistence type="predicted"/>
<feature type="transmembrane region" description="Helical" evidence="6">
    <location>
        <begin position="209"/>
        <end position="229"/>
    </location>
</feature>
<dbReference type="CDD" id="cd17321">
    <property type="entry name" value="MFS_MMR_MDR_like"/>
    <property type="match status" value="1"/>
</dbReference>
<feature type="transmembrane region" description="Helical" evidence="6">
    <location>
        <begin position="535"/>
        <end position="553"/>
    </location>
</feature>
<feature type="domain" description="Major facilitator superfamily (MFS) profile" evidence="7">
    <location>
        <begin position="19"/>
        <end position="466"/>
    </location>
</feature>
<organism evidence="8 9">
    <name type="scientific">Catenulispora acidiphila (strain DSM 44928 / JCM 14897 / NBRC 102108 / NRRL B-24433 / ID139908)</name>
    <dbReference type="NCBI Taxonomy" id="479433"/>
    <lineage>
        <taxon>Bacteria</taxon>
        <taxon>Bacillati</taxon>
        <taxon>Actinomycetota</taxon>
        <taxon>Actinomycetes</taxon>
        <taxon>Catenulisporales</taxon>
        <taxon>Catenulisporaceae</taxon>
        <taxon>Catenulispora</taxon>
    </lineage>
</organism>
<reference evidence="8 9" key="1">
    <citation type="journal article" date="2009" name="Stand. Genomic Sci.">
        <title>Complete genome sequence of Catenulispora acidiphila type strain (ID 139908).</title>
        <authorList>
            <person name="Copeland A."/>
            <person name="Lapidus A."/>
            <person name="Glavina Del Rio T."/>
            <person name="Nolan M."/>
            <person name="Lucas S."/>
            <person name="Chen F."/>
            <person name="Tice H."/>
            <person name="Cheng J.F."/>
            <person name="Bruce D."/>
            <person name="Goodwin L."/>
            <person name="Pitluck S."/>
            <person name="Mikhailova N."/>
            <person name="Pati A."/>
            <person name="Ivanova N."/>
            <person name="Mavromatis K."/>
            <person name="Chen A."/>
            <person name="Palaniappan K."/>
            <person name="Chain P."/>
            <person name="Land M."/>
            <person name="Hauser L."/>
            <person name="Chang Y.J."/>
            <person name="Jeffries C.D."/>
            <person name="Chertkov O."/>
            <person name="Brettin T."/>
            <person name="Detter J.C."/>
            <person name="Han C."/>
            <person name="Ali Z."/>
            <person name="Tindall B.J."/>
            <person name="Goker M."/>
            <person name="Bristow J."/>
            <person name="Eisen J.A."/>
            <person name="Markowitz V."/>
            <person name="Hugenholtz P."/>
            <person name="Kyrpides N.C."/>
            <person name="Klenk H.P."/>
        </authorList>
    </citation>
    <scope>NUCLEOTIDE SEQUENCE [LARGE SCALE GENOMIC DNA]</scope>
    <source>
        <strain evidence="9">DSM 44928 / JCM 14897 / NBRC 102108 / NRRL B-24433 / ID139908</strain>
    </source>
</reference>
<dbReference type="PANTHER" id="PTHR42718">
    <property type="entry name" value="MAJOR FACILITATOR SUPERFAMILY MULTIDRUG TRANSPORTER MFSC"/>
    <property type="match status" value="1"/>
</dbReference>
<feature type="transmembrane region" description="Helical" evidence="6">
    <location>
        <begin position="147"/>
        <end position="166"/>
    </location>
</feature>
<dbReference type="SUPFAM" id="SSF103473">
    <property type="entry name" value="MFS general substrate transporter"/>
    <property type="match status" value="1"/>
</dbReference>
<comment type="subcellular location">
    <subcellularLocation>
        <location evidence="1">Cell membrane</location>
        <topology evidence="1">Multi-pass membrane protein</topology>
    </subcellularLocation>
</comment>
<feature type="transmembrane region" description="Helical" evidence="6">
    <location>
        <begin position="347"/>
        <end position="369"/>
    </location>
</feature>
<dbReference type="AlphaFoldDB" id="C7PY57"/>
<dbReference type="GO" id="GO:0022857">
    <property type="term" value="F:transmembrane transporter activity"/>
    <property type="evidence" value="ECO:0007669"/>
    <property type="project" value="InterPro"/>
</dbReference>
<dbReference type="InterPro" id="IPR020846">
    <property type="entry name" value="MFS_dom"/>
</dbReference>
<evidence type="ECO:0000313" key="8">
    <source>
        <dbReference type="EMBL" id="ACU75347.1"/>
    </source>
</evidence>
<feature type="transmembrane region" description="Helical" evidence="6">
    <location>
        <begin position="55"/>
        <end position="73"/>
    </location>
</feature>
<feature type="transmembrane region" description="Helical" evidence="6">
    <location>
        <begin position="178"/>
        <end position="197"/>
    </location>
</feature>
<evidence type="ECO:0000256" key="2">
    <source>
        <dbReference type="ARBA" id="ARBA00022692"/>
    </source>
</evidence>
<dbReference type="HOGENOM" id="CLU_000960_28_2_11"/>
<feature type="transmembrane region" description="Helical" evidence="6">
    <location>
        <begin position="235"/>
        <end position="257"/>
    </location>
</feature>
<dbReference type="InterPro" id="IPR011701">
    <property type="entry name" value="MFS"/>
</dbReference>
<evidence type="ECO:0000256" key="3">
    <source>
        <dbReference type="ARBA" id="ARBA00022989"/>
    </source>
</evidence>
<accession>C7PY57</accession>
<dbReference type="RefSeq" id="WP_015795076.1">
    <property type="nucleotide sequence ID" value="NC_013131.1"/>
</dbReference>
<dbReference type="Gene3D" id="1.20.1720.10">
    <property type="entry name" value="Multidrug resistance protein D"/>
    <property type="match status" value="1"/>
</dbReference>
<feature type="transmembrane region" description="Helical" evidence="6">
    <location>
        <begin position="321"/>
        <end position="340"/>
    </location>
</feature>
<name>C7PY57_CATAD</name>
<evidence type="ECO:0000259" key="7">
    <source>
        <dbReference type="PROSITE" id="PS50850"/>
    </source>
</evidence>
<evidence type="ECO:0000256" key="5">
    <source>
        <dbReference type="SAM" id="MobiDB-lite"/>
    </source>
</evidence>
<feature type="transmembrane region" description="Helical" evidence="6">
    <location>
        <begin position="85"/>
        <end position="105"/>
    </location>
</feature>
<feature type="compositionally biased region" description="Gly residues" evidence="5">
    <location>
        <begin position="576"/>
        <end position="606"/>
    </location>
</feature>
<sequence length="630" mass="63932">MTWNNPATAGPPYRWRWAAFAVVLLASVMDLLDSLVTNIAGPTIRADIGGGPALIQWLGAGYTLAMAAGLITGGRLGDIYGRKPVFIVGVIGFTVASVLCASSFSPGMLIGCRVAQGLFGAVMLPQGLGVIKAVFPPQELAKAFGAYGPAMGFSTVLGPVIAGTLIDANLFGSSWRMIFLINLPLGLVALVGAIKYLPSDRDERAPIKLDLLGTVLASSAALLVVYPVVQGRSLGWPAWTFVMIAASVVVFGIFGWVETRIHNRGGDPLVVPTLFRKRAFTGGLFTGLAFFTAIVGFSLVFTVFVQIGLGYSPLKAGLTTLPQAVGSVVGFIAAGAGLAAKLGRRMLHLGLVSMTAGVIGTFLTIHYAGTGLTPYDLIPSLLFTGIGLGMFLAPFFDIVLAGVEAGEYGSASGTLNAVQQFAGALGIAVVGTVFFGVLGGHVASAVDSHAPALRTQLSVAGVSSADQDTILANLHTCEQDRATASDPAAVPASCAVLNTAVGKASAEHGPEVGQAVGTTAVKAAKAGFSSAVQETIWTVVGLLAAAFVLGFALPMKAAQQGDWANQDWGGQDDGDGGAGWGGQGGGDGADGENAGAGAGTGTGTGADGKAVPGQSANEWQQYSGTQNTAD</sequence>
<protein>
    <submittedName>
        <fullName evidence="8">Major facilitator superfamily MFS_1</fullName>
    </submittedName>
</protein>
<dbReference type="InterPro" id="IPR036259">
    <property type="entry name" value="MFS_trans_sf"/>
</dbReference>
<keyword evidence="4 6" id="KW-0472">Membrane</keyword>
<feature type="transmembrane region" description="Helical" evidence="6">
    <location>
        <begin position="421"/>
        <end position="443"/>
    </location>
</feature>
<dbReference type="GO" id="GO:0005886">
    <property type="term" value="C:plasma membrane"/>
    <property type="evidence" value="ECO:0007669"/>
    <property type="project" value="UniProtKB-SubCell"/>
</dbReference>
<feature type="region of interest" description="Disordered" evidence="5">
    <location>
        <begin position="563"/>
        <end position="630"/>
    </location>
</feature>
<keyword evidence="2 6" id="KW-0812">Transmembrane</keyword>
<dbReference type="InParanoid" id="C7PY57"/>
<dbReference type="eggNOG" id="COG0477">
    <property type="taxonomic scope" value="Bacteria"/>
</dbReference>
<evidence type="ECO:0000313" key="9">
    <source>
        <dbReference type="Proteomes" id="UP000000851"/>
    </source>
</evidence>
<evidence type="ECO:0000256" key="4">
    <source>
        <dbReference type="ARBA" id="ARBA00023136"/>
    </source>
</evidence>